<evidence type="ECO:0000256" key="9">
    <source>
        <dbReference type="SAM" id="MobiDB-lite"/>
    </source>
</evidence>
<dbReference type="Pfam" id="PF00072">
    <property type="entry name" value="Response_reg"/>
    <property type="match status" value="1"/>
</dbReference>
<dbReference type="InterPro" id="IPR003593">
    <property type="entry name" value="AAA+_ATPase"/>
</dbReference>
<evidence type="ECO:0000259" key="11">
    <source>
        <dbReference type="PROSITE" id="PS50110"/>
    </source>
</evidence>
<dbReference type="InterPro" id="IPR009057">
    <property type="entry name" value="Homeodomain-like_sf"/>
</dbReference>
<evidence type="ECO:0000256" key="8">
    <source>
        <dbReference type="PROSITE-ProRule" id="PRU00169"/>
    </source>
</evidence>
<keyword evidence="6" id="KW-0010">Activator</keyword>
<dbReference type="Gene3D" id="3.40.50.300">
    <property type="entry name" value="P-loop containing nucleotide triphosphate hydrolases"/>
    <property type="match status" value="1"/>
</dbReference>
<dbReference type="SMART" id="SM00382">
    <property type="entry name" value="AAA"/>
    <property type="match status" value="1"/>
</dbReference>
<dbReference type="InterPro" id="IPR025944">
    <property type="entry name" value="Sigma_54_int_dom_CS"/>
</dbReference>
<evidence type="ECO:0000313" key="12">
    <source>
        <dbReference type="EMBL" id="GHF15894.1"/>
    </source>
</evidence>
<evidence type="ECO:0000259" key="10">
    <source>
        <dbReference type="PROSITE" id="PS50045"/>
    </source>
</evidence>
<gene>
    <name evidence="12" type="ORF">GCM10017044_07660</name>
</gene>
<dbReference type="InterPro" id="IPR058031">
    <property type="entry name" value="AAA_lid_NorR"/>
</dbReference>
<feature type="modified residue" description="4-aspartylphosphate" evidence="8">
    <location>
        <position position="59"/>
    </location>
</feature>
<evidence type="ECO:0000256" key="7">
    <source>
        <dbReference type="ARBA" id="ARBA00023163"/>
    </source>
</evidence>
<keyword evidence="7" id="KW-0804">Transcription</keyword>
<dbReference type="CDD" id="cd00009">
    <property type="entry name" value="AAA"/>
    <property type="match status" value="1"/>
</dbReference>
<feature type="domain" description="Response regulatory" evidence="11">
    <location>
        <begin position="10"/>
        <end position="124"/>
    </location>
</feature>
<dbReference type="Gene3D" id="3.40.50.2300">
    <property type="match status" value="1"/>
</dbReference>
<keyword evidence="4" id="KW-0805">Transcription regulation</keyword>
<dbReference type="PROSITE" id="PS50110">
    <property type="entry name" value="RESPONSE_REGULATORY"/>
    <property type="match status" value="1"/>
</dbReference>
<dbReference type="PANTHER" id="PTHR32071:SF117">
    <property type="entry name" value="PTS-DEPENDENT DIHYDROXYACETONE KINASE OPERON REGULATORY PROTEIN-RELATED"/>
    <property type="match status" value="1"/>
</dbReference>
<dbReference type="InterPro" id="IPR025943">
    <property type="entry name" value="Sigma_54_int_dom_ATP-bd_2"/>
</dbReference>
<dbReference type="InterPro" id="IPR002197">
    <property type="entry name" value="HTH_Fis"/>
</dbReference>
<dbReference type="CDD" id="cd17572">
    <property type="entry name" value="REC_NtrC1-like"/>
    <property type="match status" value="1"/>
</dbReference>
<evidence type="ECO:0000256" key="6">
    <source>
        <dbReference type="ARBA" id="ARBA00023159"/>
    </source>
</evidence>
<dbReference type="Pfam" id="PF02954">
    <property type="entry name" value="HTH_8"/>
    <property type="match status" value="1"/>
</dbReference>
<reference evidence="12" key="2">
    <citation type="submission" date="2020-09" db="EMBL/GenBank/DDBJ databases">
        <authorList>
            <person name="Sun Q."/>
            <person name="Kim S."/>
        </authorList>
    </citation>
    <scope>NUCLEOTIDE SEQUENCE</scope>
    <source>
        <strain evidence="12">KCTC 42590</strain>
    </source>
</reference>
<evidence type="ECO:0000256" key="3">
    <source>
        <dbReference type="ARBA" id="ARBA00023012"/>
    </source>
</evidence>
<evidence type="ECO:0000256" key="2">
    <source>
        <dbReference type="ARBA" id="ARBA00022840"/>
    </source>
</evidence>
<dbReference type="PROSITE" id="PS50045">
    <property type="entry name" value="SIGMA54_INTERACT_4"/>
    <property type="match status" value="1"/>
</dbReference>
<evidence type="ECO:0000256" key="4">
    <source>
        <dbReference type="ARBA" id="ARBA00023015"/>
    </source>
</evidence>
<dbReference type="PROSITE" id="PS00688">
    <property type="entry name" value="SIGMA54_INTERACT_3"/>
    <property type="match status" value="1"/>
</dbReference>
<dbReference type="SUPFAM" id="SSF52540">
    <property type="entry name" value="P-loop containing nucleoside triphosphate hydrolases"/>
    <property type="match status" value="1"/>
</dbReference>
<keyword evidence="3" id="KW-0902">Two-component regulatory system</keyword>
<feature type="region of interest" description="Disordered" evidence="9">
    <location>
        <begin position="398"/>
        <end position="436"/>
    </location>
</feature>
<dbReference type="GO" id="GO:0005524">
    <property type="term" value="F:ATP binding"/>
    <property type="evidence" value="ECO:0007669"/>
    <property type="project" value="UniProtKB-KW"/>
</dbReference>
<dbReference type="PROSITE" id="PS00676">
    <property type="entry name" value="SIGMA54_INTERACT_2"/>
    <property type="match status" value="1"/>
</dbReference>
<dbReference type="SUPFAM" id="SSF46689">
    <property type="entry name" value="Homeodomain-like"/>
    <property type="match status" value="1"/>
</dbReference>
<dbReference type="Pfam" id="PF00158">
    <property type="entry name" value="Sigma54_activat"/>
    <property type="match status" value="1"/>
</dbReference>
<keyword evidence="5" id="KW-0238">DNA-binding</keyword>
<evidence type="ECO:0000313" key="13">
    <source>
        <dbReference type="Proteomes" id="UP000630923"/>
    </source>
</evidence>
<feature type="domain" description="Sigma-54 factor interaction" evidence="10">
    <location>
        <begin position="147"/>
        <end position="376"/>
    </location>
</feature>
<keyword evidence="1" id="KW-0547">Nucleotide-binding</keyword>
<dbReference type="GO" id="GO:0000160">
    <property type="term" value="P:phosphorelay signal transduction system"/>
    <property type="evidence" value="ECO:0007669"/>
    <property type="project" value="UniProtKB-KW"/>
</dbReference>
<dbReference type="FunFam" id="3.40.50.300:FF:000006">
    <property type="entry name" value="DNA-binding transcriptional regulator NtrC"/>
    <property type="match status" value="1"/>
</dbReference>
<keyword evidence="13" id="KW-1185">Reference proteome</keyword>
<keyword evidence="2" id="KW-0067">ATP-binding</keyword>
<reference evidence="12" key="1">
    <citation type="journal article" date="2014" name="Int. J. Syst. Evol. Microbiol.">
        <title>Complete genome sequence of Corynebacterium casei LMG S-19264T (=DSM 44701T), isolated from a smear-ripened cheese.</title>
        <authorList>
            <consortium name="US DOE Joint Genome Institute (JGI-PGF)"/>
            <person name="Walter F."/>
            <person name="Albersmeier A."/>
            <person name="Kalinowski J."/>
            <person name="Ruckert C."/>
        </authorList>
    </citation>
    <scope>NUCLEOTIDE SEQUENCE</scope>
    <source>
        <strain evidence="12">KCTC 42590</strain>
    </source>
</reference>
<dbReference type="PANTHER" id="PTHR32071">
    <property type="entry name" value="TRANSCRIPTIONAL REGULATORY PROTEIN"/>
    <property type="match status" value="1"/>
</dbReference>
<dbReference type="AlphaFoldDB" id="A0A919AME3"/>
<dbReference type="GO" id="GO:0043565">
    <property type="term" value="F:sequence-specific DNA binding"/>
    <property type="evidence" value="ECO:0007669"/>
    <property type="project" value="InterPro"/>
</dbReference>
<dbReference type="RefSeq" id="WP_191250220.1">
    <property type="nucleotide sequence ID" value="NZ_BNCI01000001.1"/>
</dbReference>
<dbReference type="SUPFAM" id="SSF52172">
    <property type="entry name" value="CheY-like"/>
    <property type="match status" value="1"/>
</dbReference>
<sequence length="487" mass="53302">MQDKALPDTRILVIEDSPTLALTYKAYLQPLGFPVDVAETGKEALAAIQNTPPTAILLDLKLPDMDGLDILRTLNEQNNKAQVIVITAHGSVSTAVEAMRDGAADFLLKPFSAERLNTTVSNALEIYRLSTLVEKYESRKERDFGNFIGSSSAMQAVYRMIEDAAPSKASVFIMGESGTGKELCAQAIHDSSQRSGQSFVAINCAAIPANLMESEIFGHVKGAFTGALTDRQGAAQKANNGTLFLDEICEMPLDLQAKLLRFIQTGQIVKVGSNEPINVNVRFVCATNRNPWVEVEEGRFREDLFYRLHVIPIYMPPLRDRQNDILLIAQEMLKKFSEEEGKSFEELGQDAKDRLMGHTWPGNVRELSNVIQSAVVLNDSTVLEAGMLDVLLGRSQRRVPKSMSPTAPTPGHAAPPPAPEYHTSPTYSSPSTPDDIQPLHIAERQIIEAAIQACGGKVIEAAGKLGVNPSTLYRKIKSWEQEDSAAQ</sequence>
<dbReference type="InterPro" id="IPR001789">
    <property type="entry name" value="Sig_transdc_resp-reg_receiver"/>
</dbReference>
<dbReference type="PRINTS" id="PR01590">
    <property type="entry name" value="HTHFIS"/>
</dbReference>
<comment type="caution">
    <text evidence="12">The sequence shown here is derived from an EMBL/GenBank/DDBJ whole genome shotgun (WGS) entry which is preliminary data.</text>
</comment>
<dbReference type="Proteomes" id="UP000630923">
    <property type="component" value="Unassembled WGS sequence"/>
</dbReference>
<dbReference type="InterPro" id="IPR027417">
    <property type="entry name" value="P-loop_NTPase"/>
</dbReference>
<dbReference type="Pfam" id="PF25601">
    <property type="entry name" value="AAA_lid_14"/>
    <property type="match status" value="1"/>
</dbReference>
<dbReference type="InterPro" id="IPR002078">
    <property type="entry name" value="Sigma_54_int"/>
</dbReference>
<feature type="compositionally biased region" description="Low complexity" evidence="9">
    <location>
        <begin position="423"/>
        <end position="433"/>
    </location>
</feature>
<dbReference type="SMART" id="SM00448">
    <property type="entry name" value="REC"/>
    <property type="match status" value="1"/>
</dbReference>
<dbReference type="GO" id="GO:0006355">
    <property type="term" value="P:regulation of DNA-templated transcription"/>
    <property type="evidence" value="ECO:0007669"/>
    <property type="project" value="InterPro"/>
</dbReference>
<organism evidence="12 13">
    <name type="scientific">Kordiimonas sediminis</name>
    <dbReference type="NCBI Taxonomy" id="1735581"/>
    <lineage>
        <taxon>Bacteria</taxon>
        <taxon>Pseudomonadati</taxon>
        <taxon>Pseudomonadota</taxon>
        <taxon>Alphaproteobacteria</taxon>
        <taxon>Kordiimonadales</taxon>
        <taxon>Kordiimonadaceae</taxon>
        <taxon>Kordiimonas</taxon>
    </lineage>
</organism>
<name>A0A919AME3_9PROT</name>
<dbReference type="Gene3D" id="1.10.10.60">
    <property type="entry name" value="Homeodomain-like"/>
    <property type="match status" value="1"/>
</dbReference>
<keyword evidence="8" id="KW-0597">Phosphoprotein</keyword>
<proteinExistence type="predicted"/>
<evidence type="ECO:0000256" key="5">
    <source>
        <dbReference type="ARBA" id="ARBA00023125"/>
    </source>
</evidence>
<dbReference type="Gene3D" id="1.10.8.60">
    <property type="match status" value="1"/>
</dbReference>
<accession>A0A919AME3</accession>
<dbReference type="EMBL" id="BNCI01000001">
    <property type="protein sequence ID" value="GHF15894.1"/>
    <property type="molecule type" value="Genomic_DNA"/>
</dbReference>
<dbReference type="InterPro" id="IPR011006">
    <property type="entry name" value="CheY-like_superfamily"/>
</dbReference>
<protein>
    <submittedName>
        <fullName evidence="12">Sigma-54-dependent Fis family transcriptional regulator</fullName>
    </submittedName>
</protein>
<evidence type="ECO:0000256" key="1">
    <source>
        <dbReference type="ARBA" id="ARBA00022741"/>
    </source>
</evidence>